<reference evidence="1" key="1">
    <citation type="submission" date="2018-02" db="EMBL/GenBank/DDBJ databases">
        <title>Rhizophora mucronata_Transcriptome.</title>
        <authorList>
            <person name="Meera S.P."/>
            <person name="Sreeshan A."/>
            <person name="Augustine A."/>
        </authorList>
    </citation>
    <scope>NUCLEOTIDE SEQUENCE</scope>
    <source>
        <tissue evidence="1">Leaf</tissue>
    </source>
</reference>
<proteinExistence type="predicted"/>
<evidence type="ECO:0000313" key="1">
    <source>
        <dbReference type="EMBL" id="MBW80579.1"/>
    </source>
</evidence>
<dbReference type="AlphaFoldDB" id="A0A2P2IH82"/>
<protein>
    <submittedName>
        <fullName evidence="1">Uncharacterized protein</fullName>
    </submittedName>
</protein>
<accession>A0A2P2IH82</accession>
<sequence>MHFISAKELAIVKYHSSNSLYMKFTFNFIKLFFIGISTNKLRALGFFLDY</sequence>
<name>A0A2P2IH82_RHIMU</name>
<dbReference type="EMBL" id="GGEC01000096">
    <property type="protein sequence ID" value="MBW80579.1"/>
    <property type="molecule type" value="Transcribed_RNA"/>
</dbReference>
<organism evidence="1">
    <name type="scientific">Rhizophora mucronata</name>
    <name type="common">Asiatic mangrove</name>
    <dbReference type="NCBI Taxonomy" id="61149"/>
    <lineage>
        <taxon>Eukaryota</taxon>
        <taxon>Viridiplantae</taxon>
        <taxon>Streptophyta</taxon>
        <taxon>Embryophyta</taxon>
        <taxon>Tracheophyta</taxon>
        <taxon>Spermatophyta</taxon>
        <taxon>Magnoliopsida</taxon>
        <taxon>eudicotyledons</taxon>
        <taxon>Gunneridae</taxon>
        <taxon>Pentapetalae</taxon>
        <taxon>rosids</taxon>
        <taxon>fabids</taxon>
        <taxon>Malpighiales</taxon>
        <taxon>Rhizophoraceae</taxon>
        <taxon>Rhizophora</taxon>
    </lineage>
</organism>